<gene>
    <name evidence="2" type="ORF">D4764_16G0000040</name>
</gene>
<dbReference type="EMBL" id="RHFK02000008">
    <property type="protein sequence ID" value="TWW71507.1"/>
    <property type="molecule type" value="Genomic_DNA"/>
</dbReference>
<proteinExistence type="predicted"/>
<evidence type="ECO:0000313" key="2">
    <source>
        <dbReference type="EMBL" id="TWW71507.1"/>
    </source>
</evidence>
<accession>A0A5C6P0B7</accession>
<reference evidence="2 3" key="1">
    <citation type="submission" date="2019-04" db="EMBL/GenBank/DDBJ databases">
        <title>Chromosome genome assembly for Takifugu flavidus.</title>
        <authorList>
            <person name="Xiao S."/>
        </authorList>
    </citation>
    <scope>NUCLEOTIDE SEQUENCE [LARGE SCALE GENOMIC DNA]</scope>
    <source>
        <strain evidence="2">HTHZ2018</strain>
        <tissue evidence="2">Muscle</tissue>
    </source>
</reference>
<evidence type="ECO:0000313" key="3">
    <source>
        <dbReference type="Proteomes" id="UP000324091"/>
    </source>
</evidence>
<organism evidence="2 3">
    <name type="scientific">Takifugu flavidus</name>
    <name type="common">sansaifugu</name>
    <dbReference type="NCBI Taxonomy" id="433684"/>
    <lineage>
        <taxon>Eukaryota</taxon>
        <taxon>Metazoa</taxon>
        <taxon>Chordata</taxon>
        <taxon>Craniata</taxon>
        <taxon>Vertebrata</taxon>
        <taxon>Euteleostomi</taxon>
        <taxon>Actinopterygii</taxon>
        <taxon>Neopterygii</taxon>
        <taxon>Teleostei</taxon>
        <taxon>Neoteleostei</taxon>
        <taxon>Acanthomorphata</taxon>
        <taxon>Eupercaria</taxon>
        <taxon>Tetraodontiformes</taxon>
        <taxon>Tetradontoidea</taxon>
        <taxon>Tetraodontidae</taxon>
        <taxon>Takifugu</taxon>
    </lineage>
</organism>
<protein>
    <submittedName>
        <fullName evidence="2">Uncharacterized protein</fullName>
    </submittedName>
</protein>
<name>A0A5C6P0B7_9TELE</name>
<evidence type="ECO:0000256" key="1">
    <source>
        <dbReference type="SAM" id="MobiDB-lite"/>
    </source>
</evidence>
<comment type="caution">
    <text evidence="2">The sequence shown here is derived from an EMBL/GenBank/DDBJ whole genome shotgun (WGS) entry which is preliminary data.</text>
</comment>
<sequence>MGPPSRGLNTCRRGSLPGPPLGYGPSHAGQRWFRLLSNSDEKSFELWETCFMAHGGLHSLRGIIEKGPEADEDDVEVFAEDEAKNGYGPSHAGQRWFRLLSNSDEKSFELWETCFMAHGGLHSLRGIIEKGPEADEDDVEVFAEDEAKNGYGPSHAGQRWFRLLSNSDEKSFELWETCFMAHGGLHSLRGIIEKGPEADEDDVEVFAEDEAKNGYGPSHAGQRWFRLLSNSDEKSFELWETCFMAHGGLHSLRGIIEKGPEADEDDVEVFAEDEAKNGYGPSHAGQRWFRLLSNSDEKSFELWETCFMAHGGLHSLRGIIEKGPEADEDDVEVFAEDEAKNGYGPSHAGQRWFRLLSNSDEKSFELWETCFMAHGGLHSLRGIIEKGPEADEDDVEVFAEDEAKNGEAYAQLVDNKSLSLVMRDAKRDGRRALEILQEHYAGTDKPRIGVVSETAKDWQGSTDLSYKLEQQPAGPHVDPERSGTEVFSKWPSFTIPASPSLDLRLAEDRTREVHGLGLKQEQVFVVPQSSSLP</sequence>
<feature type="region of interest" description="Disordered" evidence="1">
    <location>
        <begin position="1"/>
        <end position="22"/>
    </location>
</feature>
<dbReference type="Proteomes" id="UP000324091">
    <property type="component" value="Chromosome 16"/>
</dbReference>
<keyword evidence="3" id="KW-1185">Reference proteome</keyword>
<dbReference type="AlphaFoldDB" id="A0A5C6P0B7"/>